<dbReference type="InterPro" id="IPR036322">
    <property type="entry name" value="WD40_repeat_dom_sf"/>
</dbReference>
<dbReference type="PRINTS" id="PR00320">
    <property type="entry name" value="GPROTEINBRPT"/>
</dbReference>
<feature type="repeat" description="WD" evidence="4">
    <location>
        <begin position="379"/>
        <end position="420"/>
    </location>
</feature>
<evidence type="ECO:0000313" key="6">
    <source>
        <dbReference type="EMBL" id="CAH1102822.1"/>
    </source>
</evidence>
<gene>
    <name evidence="6" type="ORF">PSYICH_LOCUS3865</name>
</gene>
<dbReference type="OrthoDB" id="5980302at2759"/>
<name>A0A9P0CG11_9CUCU</name>
<evidence type="ECO:0000313" key="7">
    <source>
        <dbReference type="Proteomes" id="UP001153636"/>
    </source>
</evidence>
<keyword evidence="7" id="KW-1185">Reference proteome</keyword>
<dbReference type="InterPro" id="IPR011992">
    <property type="entry name" value="EF-hand-dom_pair"/>
</dbReference>
<dbReference type="Pfam" id="PF00400">
    <property type="entry name" value="WD40"/>
    <property type="match status" value="4"/>
</dbReference>
<accession>A0A9P0CG11</accession>
<keyword evidence="3" id="KW-0677">Repeat</keyword>
<evidence type="ECO:0000256" key="2">
    <source>
        <dbReference type="ARBA" id="ARBA00022574"/>
    </source>
</evidence>
<dbReference type="InterPro" id="IPR015943">
    <property type="entry name" value="WD40/YVTN_repeat-like_dom_sf"/>
</dbReference>
<proteinExistence type="predicted"/>
<dbReference type="InterPro" id="IPR019775">
    <property type="entry name" value="WD40_repeat_CS"/>
</dbReference>
<dbReference type="SUPFAM" id="SSF47473">
    <property type="entry name" value="EF-hand"/>
    <property type="match status" value="1"/>
</dbReference>
<dbReference type="SUPFAM" id="SSF50978">
    <property type="entry name" value="WD40 repeat-like"/>
    <property type="match status" value="2"/>
</dbReference>
<dbReference type="PROSITE" id="PS50294">
    <property type="entry name" value="WD_REPEATS_REGION"/>
    <property type="match status" value="1"/>
</dbReference>
<protein>
    <recommendedName>
        <fullName evidence="1">WD repeat-containing protein on Y chromosome</fullName>
    </recommendedName>
</protein>
<organism evidence="6 7">
    <name type="scientific">Psylliodes chrysocephalus</name>
    <dbReference type="NCBI Taxonomy" id="3402493"/>
    <lineage>
        <taxon>Eukaryota</taxon>
        <taxon>Metazoa</taxon>
        <taxon>Ecdysozoa</taxon>
        <taxon>Arthropoda</taxon>
        <taxon>Hexapoda</taxon>
        <taxon>Insecta</taxon>
        <taxon>Pterygota</taxon>
        <taxon>Neoptera</taxon>
        <taxon>Endopterygota</taxon>
        <taxon>Coleoptera</taxon>
        <taxon>Polyphaga</taxon>
        <taxon>Cucujiformia</taxon>
        <taxon>Chrysomeloidea</taxon>
        <taxon>Chrysomelidae</taxon>
        <taxon>Galerucinae</taxon>
        <taxon>Alticini</taxon>
        <taxon>Psylliodes</taxon>
    </lineage>
</organism>
<dbReference type="PANTHER" id="PTHR44324:SF6">
    <property type="entry name" value="EF-HAND CALCIUM BINDING DOMAIN 8"/>
    <property type="match status" value="1"/>
</dbReference>
<dbReference type="SMART" id="SM00320">
    <property type="entry name" value="WD40"/>
    <property type="match status" value="8"/>
</dbReference>
<dbReference type="PROSITE" id="PS50222">
    <property type="entry name" value="EF_HAND_2"/>
    <property type="match status" value="1"/>
</dbReference>
<dbReference type="Gene3D" id="1.10.238.10">
    <property type="entry name" value="EF-hand"/>
    <property type="match status" value="1"/>
</dbReference>
<reference evidence="6" key="1">
    <citation type="submission" date="2022-01" db="EMBL/GenBank/DDBJ databases">
        <authorList>
            <person name="King R."/>
        </authorList>
    </citation>
    <scope>NUCLEOTIDE SEQUENCE</scope>
</reference>
<evidence type="ECO:0000256" key="3">
    <source>
        <dbReference type="ARBA" id="ARBA00022737"/>
    </source>
</evidence>
<dbReference type="Gene3D" id="2.130.10.10">
    <property type="entry name" value="YVTN repeat-like/Quinoprotein amine dehydrogenase"/>
    <property type="match status" value="4"/>
</dbReference>
<dbReference type="InterPro" id="IPR002048">
    <property type="entry name" value="EF_hand_dom"/>
</dbReference>
<dbReference type="InterPro" id="IPR051242">
    <property type="entry name" value="WD-EF-hand_domain"/>
</dbReference>
<dbReference type="GO" id="GO:0005509">
    <property type="term" value="F:calcium ion binding"/>
    <property type="evidence" value="ECO:0007669"/>
    <property type="project" value="InterPro"/>
</dbReference>
<evidence type="ECO:0000256" key="4">
    <source>
        <dbReference type="PROSITE-ProRule" id="PRU00221"/>
    </source>
</evidence>
<keyword evidence="2 4" id="KW-0853">WD repeat</keyword>
<dbReference type="Proteomes" id="UP001153636">
    <property type="component" value="Chromosome 13"/>
</dbReference>
<sequence>MTTLPSQGIIKDASLPLHKLLNEFEILKIKEAFEREDGRKLNREQLKETIAREASIIYSEPRQYDVIFRKMDSTCNGIVTWDEFISYLILGYEQEEVSLIFKTLDPPIPISPLIFKTYHRHAVNRITFFPTVRPDRSTSWNDGSIISSSSDGSINYWSLDLQLERSAYSTCPYLNIQSTYVTDMVVLPDVSVICTSSTERDLRFYDTSARKFELRVMILSFPDAISSMYYTFDKEVTVPSKLVVGDIAGNVRVFLIESEARGPFRSQPGLPLRESRYWKVLKGDIPGMKLIDLNGIHTDIVREVYYYSNLHSVVSCAQCYKAVQITDILDTNKIYPFKIYGGVWSFAVNEETHTLATGGPDCLVRLWNPFVPTRATCTFYGHHMGIICMIFQDNGEKLYSLSKDKCIKVWDVAAQELIQTYLELPTSLGDILTSLYNPESRQWIIASVIIAVIPLAPKQSSEHTDGSTHTSGVSVVLYNKLFECVVSCGLDSYIIVWDPWDGRRLLVIREAHTVTLHGEILPVEITSATFDPGWQRLLTGAHDGTLKVWNFNTGTCLRNLKIEPWCEVQSVVWVKGRILAIGWNRRVTEFADTNEIDGPGGAFCKNWDLRHSEDISSAVVRQPETLATGSYAGEMILWRLETGQPYKKFNVQHPTARIKLFYQAKSKEKQPEDQVVGYVGKRISTISGGGKSISSYTESQMESRRTGSVTKGLKFRRVSSVAMPDEVLSLKKLAVHTMLFLNTRKTGDTKIGTLLVSLENGVIQVWNHLDAGGFITSFSAIHKAGDYVISMATDDNNEFLFMGTTVGYIKTWLLKNFCVAAEDMEHICMPKYRLKFPFMWGDRILGRARRMTKNQPFPVLLNSYKGHFMPVAGLVYIDKSEIIISCSADYSCRIWTLGGRYLQTLGTFKSWKQLNPCGPMDPETTAFSIPPDISRVASSTTLRVLCGGAFPKRLTIKQLKKVQEKEMVDVDFSKIYGTSLTDPILGHYYAIPKRFTKPKEIKFDTSFLYVPVYQHLITPSPVEVTRTNRDTAEEELD</sequence>
<dbReference type="PROSITE" id="PS50082">
    <property type="entry name" value="WD_REPEATS_2"/>
    <property type="match status" value="3"/>
</dbReference>
<feature type="repeat" description="WD" evidence="4">
    <location>
        <begin position="864"/>
        <end position="897"/>
    </location>
</feature>
<dbReference type="PANTHER" id="PTHR44324">
    <property type="entry name" value="WD40 REPEAT DOMAIN 95"/>
    <property type="match status" value="1"/>
</dbReference>
<dbReference type="EMBL" id="OV651825">
    <property type="protein sequence ID" value="CAH1102822.1"/>
    <property type="molecule type" value="Genomic_DNA"/>
</dbReference>
<dbReference type="InterPro" id="IPR001680">
    <property type="entry name" value="WD40_rpt"/>
</dbReference>
<dbReference type="PROSITE" id="PS00678">
    <property type="entry name" value="WD_REPEATS_1"/>
    <property type="match status" value="2"/>
</dbReference>
<dbReference type="InterPro" id="IPR020472">
    <property type="entry name" value="WD40_PAC1"/>
</dbReference>
<feature type="repeat" description="WD" evidence="4">
    <location>
        <begin position="525"/>
        <end position="559"/>
    </location>
</feature>
<evidence type="ECO:0000259" key="5">
    <source>
        <dbReference type="PROSITE" id="PS50222"/>
    </source>
</evidence>
<dbReference type="AlphaFoldDB" id="A0A9P0CG11"/>
<feature type="domain" description="EF-hand" evidence="5">
    <location>
        <begin position="59"/>
        <end position="94"/>
    </location>
</feature>
<evidence type="ECO:0000256" key="1">
    <source>
        <dbReference type="ARBA" id="ARBA00014901"/>
    </source>
</evidence>